<protein>
    <recommendedName>
        <fullName evidence="1">GRHL1/CP2 C-terminal domain-containing protein</fullName>
    </recommendedName>
</protein>
<accession>A0A8C4STF0</accession>
<organism evidence="2 3">
    <name type="scientific">Erpetoichthys calabaricus</name>
    <name type="common">Rope fish</name>
    <name type="synonym">Calamoichthys calabaricus</name>
    <dbReference type="NCBI Taxonomy" id="27687"/>
    <lineage>
        <taxon>Eukaryota</taxon>
        <taxon>Metazoa</taxon>
        <taxon>Chordata</taxon>
        <taxon>Craniata</taxon>
        <taxon>Vertebrata</taxon>
        <taxon>Euteleostomi</taxon>
        <taxon>Actinopterygii</taxon>
        <taxon>Polypteriformes</taxon>
        <taxon>Polypteridae</taxon>
        <taxon>Erpetoichthys</taxon>
    </lineage>
</organism>
<dbReference type="Ensembl" id="ENSECRT00000021634.1">
    <property type="protein sequence ID" value="ENSECRP00000021176.1"/>
    <property type="gene ID" value="ENSECRG00000014270.1"/>
</dbReference>
<feature type="domain" description="GRHL1/CP2 C-terminal" evidence="1">
    <location>
        <begin position="15"/>
        <end position="50"/>
    </location>
</feature>
<keyword evidence="3" id="KW-1185">Reference proteome</keyword>
<evidence type="ECO:0000313" key="3">
    <source>
        <dbReference type="Proteomes" id="UP000694620"/>
    </source>
</evidence>
<evidence type="ECO:0000259" key="1">
    <source>
        <dbReference type="Pfam" id="PF25416"/>
    </source>
</evidence>
<proteinExistence type="predicted"/>
<dbReference type="Pfam" id="PF25416">
    <property type="entry name" value="GRHL1_C"/>
    <property type="match status" value="1"/>
</dbReference>
<dbReference type="GeneTree" id="ENSGT01000000217651"/>
<dbReference type="InterPro" id="IPR057520">
    <property type="entry name" value="GRHL1/CP2_C"/>
</dbReference>
<name>A0A8C4STF0_ERPCA</name>
<dbReference type="AlphaFoldDB" id="A0A8C4STF0"/>
<evidence type="ECO:0000313" key="2">
    <source>
        <dbReference type="Ensembl" id="ENSECRP00000021176.1"/>
    </source>
</evidence>
<reference evidence="2" key="1">
    <citation type="submission" date="2025-08" db="UniProtKB">
        <authorList>
            <consortium name="Ensembl"/>
        </authorList>
    </citation>
    <scope>IDENTIFICATION</scope>
</reference>
<sequence length="51" mass="6058">MFINKATSPFSFSRIFVNMDDNIIQHYCNHAAFLLDITEMMGRYQITLREL</sequence>
<dbReference type="Proteomes" id="UP000694620">
    <property type="component" value="Unassembled WGS sequence"/>
</dbReference>
<reference evidence="2" key="2">
    <citation type="submission" date="2025-09" db="UniProtKB">
        <authorList>
            <consortium name="Ensembl"/>
        </authorList>
    </citation>
    <scope>IDENTIFICATION</scope>
</reference>